<keyword evidence="1" id="KW-0732">Signal</keyword>
<dbReference type="SUPFAM" id="SSF141729">
    <property type="entry name" value="FimD N-terminal domain-like"/>
    <property type="match status" value="1"/>
</dbReference>
<dbReference type="EMBL" id="JAXUDK010000007">
    <property type="protein sequence ID" value="MDZ7466523.1"/>
    <property type="molecule type" value="Genomic_DNA"/>
</dbReference>
<dbReference type="Proteomes" id="UP001293169">
    <property type="component" value="Unassembled WGS sequence"/>
</dbReference>
<name>A0ABU5M2T0_RAOPL</name>
<proteinExistence type="predicted"/>
<evidence type="ECO:0000256" key="1">
    <source>
        <dbReference type="SAM" id="SignalP"/>
    </source>
</evidence>
<reference evidence="3 4" key="1">
    <citation type="submission" date="2023-12" db="EMBL/GenBank/DDBJ databases">
        <title>N/s.</title>
        <authorList>
            <person name="Dale J."/>
        </authorList>
    </citation>
    <scope>NUCLEOTIDE SEQUENCE [LARGE SCALE GENOMIC DNA]</scope>
    <source>
        <strain evidence="3 4">2023EL-01226</strain>
    </source>
</reference>
<organism evidence="3 4">
    <name type="scientific">Raoultella planticola</name>
    <name type="common">Klebsiella planticola</name>
    <dbReference type="NCBI Taxonomy" id="575"/>
    <lineage>
        <taxon>Bacteria</taxon>
        <taxon>Pseudomonadati</taxon>
        <taxon>Pseudomonadota</taxon>
        <taxon>Gammaproteobacteria</taxon>
        <taxon>Enterobacterales</taxon>
        <taxon>Enterobacteriaceae</taxon>
        <taxon>Klebsiella/Raoultella group</taxon>
        <taxon>Raoultella</taxon>
    </lineage>
</organism>
<dbReference type="RefSeq" id="WP_318329337.1">
    <property type="nucleotide sequence ID" value="NZ_JAUBKU010000111.1"/>
</dbReference>
<comment type="caution">
    <text evidence="3">The sequence shown here is derived from an EMBL/GenBank/DDBJ whole genome shotgun (WGS) entry which is preliminary data.</text>
</comment>
<dbReference type="Gene3D" id="3.10.20.410">
    <property type="match status" value="1"/>
</dbReference>
<feature type="domain" description="PapC N-terminal" evidence="2">
    <location>
        <begin position="37"/>
        <end position="139"/>
    </location>
</feature>
<dbReference type="InterPro" id="IPR025885">
    <property type="entry name" value="PapC_N"/>
</dbReference>
<sequence>MYIQFKNKEVYFRLALITCMIKASLFSHSAFAEEYRFDNNLLAGSGFAKGISLEKFNDTEVIIAPGQQNLDLVLNGTKIKSQVPVKFQKINPTDKSAQLCLDAELIKLLQLKIQPSSLPQVPCLSLTDITRQGSWRIKPSTGFVE</sequence>
<feature type="chain" id="PRO_5045411907" evidence="1">
    <location>
        <begin position="33"/>
        <end position="145"/>
    </location>
</feature>
<accession>A0ABU5M2T0</accession>
<evidence type="ECO:0000313" key="4">
    <source>
        <dbReference type="Proteomes" id="UP001293169"/>
    </source>
</evidence>
<dbReference type="InterPro" id="IPR037224">
    <property type="entry name" value="PapC_N_sf"/>
</dbReference>
<keyword evidence="4" id="KW-1185">Reference proteome</keyword>
<evidence type="ECO:0000313" key="3">
    <source>
        <dbReference type="EMBL" id="MDZ7466523.1"/>
    </source>
</evidence>
<gene>
    <name evidence="3" type="ORF">U5E74_12760</name>
</gene>
<feature type="signal peptide" evidence="1">
    <location>
        <begin position="1"/>
        <end position="32"/>
    </location>
</feature>
<evidence type="ECO:0000259" key="2">
    <source>
        <dbReference type="Pfam" id="PF13954"/>
    </source>
</evidence>
<dbReference type="Pfam" id="PF13954">
    <property type="entry name" value="PapC_N"/>
    <property type="match status" value="1"/>
</dbReference>
<protein>
    <submittedName>
        <fullName evidence="3">FimD/PapC N-terminal domain-containing protein</fullName>
    </submittedName>
</protein>